<evidence type="ECO:0000313" key="1">
    <source>
        <dbReference type="EMBL" id="KAF6168565.1"/>
    </source>
</evidence>
<accession>A0A7J7NN06</accession>
<reference evidence="1 2" key="1">
    <citation type="journal article" date="2020" name="IScience">
        <title>Genome Sequencing of the Endangered Kingdonia uniflora (Circaeasteraceae, Ranunculales) Reveals Potential Mechanisms of Evolutionary Specialization.</title>
        <authorList>
            <person name="Sun Y."/>
            <person name="Deng T."/>
            <person name="Zhang A."/>
            <person name="Moore M.J."/>
            <person name="Landis J.B."/>
            <person name="Lin N."/>
            <person name="Zhang H."/>
            <person name="Zhang X."/>
            <person name="Huang J."/>
            <person name="Zhang X."/>
            <person name="Sun H."/>
            <person name="Wang H."/>
        </authorList>
    </citation>
    <scope>NUCLEOTIDE SEQUENCE [LARGE SCALE GENOMIC DNA]</scope>
    <source>
        <strain evidence="1">TB1705</strain>
        <tissue evidence="1">Leaf</tissue>
    </source>
</reference>
<name>A0A7J7NN06_9MAGN</name>
<protein>
    <submittedName>
        <fullName evidence="1">Uncharacterized protein</fullName>
    </submittedName>
</protein>
<dbReference type="EMBL" id="JACGCM010000692">
    <property type="protein sequence ID" value="KAF6168565.1"/>
    <property type="molecule type" value="Genomic_DNA"/>
</dbReference>
<gene>
    <name evidence="1" type="ORF">GIB67_005177</name>
</gene>
<dbReference type="Proteomes" id="UP000541444">
    <property type="component" value="Unassembled WGS sequence"/>
</dbReference>
<comment type="caution">
    <text evidence="1">The sequence shown here is derived from an EMBL/GenBank/DDBJ whole genome shotgun (WGS) entry which is preliminary data.</text>
</comment>
<dbReference type="AlphaFoldDB" id="A0A7J7NN06"/>
<sequence length="108" mass="11996">MTSKVQNDLARIESDVKGKVDLTRNNEDVIHQVVEHWLVNVDNIRNKTAELHHEAGEINVPLKGRQSACHRLSVESKKNLVVVNELLDEGRNFSNVSNPGPTMGSGAF</sequence>
<keyword evidence="2" id="KW-1185">Reference proteome</keyword>
<organism evidence="1 2">
    <name type="scientific">Kingdonia uniflora</name>
    <dbReference type="NCBI Taxonomy" id="39325"/>
    <lineage>
        <taxon>Eukaryota</taxon>
        <taxon>Viridiplantae</taxon>
        <taxon>Streptophyta</taxon>
        <taxon>Embryophyta</taxon>
        <taxon>Tracheophyta</taxon>
        <taxon>Spermatophyta</taxon>
        <taxon>Magnoliopsida</taxon>
        <taxon>Ranunculales</taxon>
        <taxon>Circaeasteraceae</taxon>
        <taxon>Kingdonia</taxon>
    </lineage>
</organism>
<evidence type="ECO:0000313" key="2">
    <source>
        <dbReference type="Proteomes" id="UP000541444"/>
    </source>
</evidence>
<proteinExistence type="predicted"/>